<evidence type="ECO:0000256" key="12">
    <source>
        <dbReference type="ARBA" id="ARBA00034000"/>
    </source>
</evidence>
<dbReference type="InterPro" id="IPR023346">
    <property type="entry name" value="Lysozyme-like_dom_sf"/>
</dbReference>
<keyword evidence="11" id="KW-0961">Cell wall biogenesis/degradation</keyword>
<comment type="similarity">
    <text evidence="1">In the C-terminal section; belongs to the transpeptidase family.</text>
</comment>
<dbReference type="GO" id="GO:0008360">
    <property type="term" value="P:regulation of cell shape"/>
    <property type="evidence" value="ECO:0007669"/>
    <property type="project" value="UniProtKB-KW"/>
</dbReference>
<comment type="catalytic activity">
    <reaction evidence="12">
        <text>Preferential cleavage: (Ac)2-L-Lys-D-Ala-|-D-Ala. Also transpeptidation of peptidyl-alanyl moieties that are N-acyl substituents of D-alanine.</text>
        <dbReference type="EC" id="3.4.16.4"/>
    </reaction>
</comment>
<feature type="compositionally biased region" description="Low complexity" evidence="14">
    <location>
        <begin position="782"/>
        <end position="797"/>
    </location>
</feature>
<keyword evidence="17" id="KW-1185">Reference proteome</keyword>
<dbReference type="PANTHER" id="PTHR32282:SF34">
    <property type="entry name" value="PENICILLIN-BINDING PROTEIN 1A"/>
    <property type="match status" value="1"/>
</dbReference>
<evidence type="ECO:0000256" key="8">
    <source>
        <dbReference type="ARBA" id="ARBA00022960"/>
    </source>
</evidence>
<gene>
    <name evidence="16" type="ordered locus">Xcel_3357</name>
</gene>
<keyword evidence="10" id="KW-0511">Multifunctional enzyme</keyword>
<dbReference type="CAZy" id="GT51">
    <property type="family name" value="Glycosyltransferase Family 51"/>
</dbReference>
<proteinExistence type="inferred from homology"/>
<dbReference type="Gene3D" id="1.10.3810.10">
    <property type="entry name" value="Biosynthetic peptidoglycan transglycosylase-like"/>
    <property type="match status" value="1"/>
</dbReference>
<feature type="region of interest" description="Disordered" evidence="14">
    <location>
        <begin position="728"/>
        <end position="825"/>
    </location>
</feature>
<dbReference type="CDD" id="cd06577">
    <property type="entry name" value="PASTA_pknB"/>
    <property type="match status" value="1"/>
</dbReference>
<dbReference type="Proteomes" id="UP000002255">
    <property type="component" value="Chromosome"/>
</dbReference>
<dbReference type="SUPFAM" id="SSF56601">
    <property type="entry name" value="beta-lactamase/transpeptidase-like"/>
    <property type="match status" value="1"/>
</dbReference>
<dbReference type="SUPFAM" id="SSF53955">
    <property type="entry name" value="Lysozyme-like"/>
    <property type="match status" value="1"/>
</dbReference>
<reference evidence="17" key="1">
    <citation type="submission" date="2009-11" db="EMBL/GenBank/DDBJ databases">
        <title>The complete chromosome of Xylanimonas cellulosilytica DSM 15894.</title>
        <authorList>
            <consortium name="US DOE Joint Genome Institute (JGI-PGF)"/>
            <person name="Lucas S."/>
            <person name="Copeland A."/>
            <person name="Lapidus A."/>
            <person name="Glavina del Rio T."/>
            <person name="Dalin E."/>
            <person name="Tice H."/>
            <person name="Bruce D."/>
            <person name="Goodwin L."/>
            <person name="Pitluck S."/>
            <person name="Kyrpides N."/>
            <person name="Mavromatis K."/>
            <person name="Ivanova N."/>
            <person name="Mikhailova N."/>
            <person name="Foster B."/>
            <person name="Clum A."/>
            <person name="Brettin T."/>
            <person name="Detter J.C."/>
            <person name="Han C."/>
            <person name="Larimer F."/>
            <person name="Land M."/>
            <person name="Hauser L."/>
            <person name="Markowitz V."/>
            <person name="Cheng J.F."/>
            <person name="Hugenholtz P."/>
            <person name="Woyke T."/>
            <person name="Wu D."/>
            <person name="Gehrich-Schroeter G."/>
            <person name="Schneider S."/>
            <person name="Pukall S.R."/>
            <person name="Klenk H.P."/>
            <person name="Eisen J.A."/>
        </authorList>
    </citation>
    <scope>NUCLEOTIDE SEQUENCE [LARGE SCALE GENOMIC DNA]</scope>
    <source>
        <strain evidence="17">DSM 15894 / CECT 5975 / LMG 20990 / XIL07</strain>
    </source>
</reference>
<evidence type="ECO:0000313" key="17">
    <source>
        <dbReference type="Proteomes" id="UP000002255"/>
    </source>
</evidence>
<evidence type="ECO:0000259" key="15">
    <source>
        <dbReference type="PROSITE" id="PS51178"/>
    </source>
</evidence>
<feature type="compositionally biased region" description="Pro residues" evidence="14">
    <location>
        <begin position="669"/>
        <end position="679"/>
    </location>
</feature>
<dbReference type="GO" id="GO:0006508">
    <property type="term" value="P:proteolysis"/>
    <property type="evidence" value="ECO:0007669"/>
    <property type="project" value="UniProtKB-KW"/>
</dbReference>
<evidence type="ECO:0000256" key="4">
    <source>
        <dbReference type="ARBA" id="ARBA00022670"/>
    </source>
</evidence>
<dbReference type="PROSITE" id="PS51178">
    <property type="entry name" value="PASTA"/>
    <property type="match status" value="1"/>
</dbReference>
<dbReference type="GO" id="GO:0009252">
    <property type="term" value="P:peptidoglycan biosynthetic process"/>
    <property type="evidence" value="ECO:0007669"/>
    <property type="project" value="UniProtKB-KW"/>
</dbReference>
<evidence type="ECO:0000256" key="14">
    <source>
        <dbReference type="SAM" id="MobiDB-lite"/>
    </source>
</evidence>
<name>D1BRU0_XYLCX</name>
<dbReference type="RefSeq" id="WP_012880096.1">
    <property type="nucleotide sequence ID" value="NC_013530.1"/>
</dbReference>
<feature type="domain" description="PASTA" evidence="15">
    <location>
        <begin position="705"/>
        <end position="765"/>
    </location>
</feature>
<protein>
    <submittedName>
        <fullName evidence="16">Glycosyl transferase family 51</fullName>
    </submittedName>
</protein>
<dbReference type="Pfam" id="PF00905">
    <property type="entry name" value="Transpeptidase"/>
    <property type="match status" value="1"/>
</dbReference>
<dbReference type="STRING" id="446471.Xcel_3357"/>
<feature type="compositionally biased region" description="Polar residues" evidence="14">
    <location>
        <begin position="754"/>
        <end position="768"/>
    </location>
</feature>
<dbReference type="InterPro" id="IPR050396">
    <property type="entry name" value="Glycosyltr_51/Transpeptidase"/>
</dbReference>
<accession>D1BRU0</accession>
<dbReference type="InterPro" id="IPR036950">
    <property type="entry name" value="PBP_transglycosylase"/>
</dbReference>
<keyword evidence="8" id="KW-0133">Cell shape</keyword>
<evidence type="ECO:0000256" key="10">
    <source>
        <dbReference type="ARBA" id="ARBA00023268"/>
    </source>
</evidence>
<evidence type="ECO:0000256" key="2">
    <source>
        <dbReference type="ARBA" id="ARBA00007739"/>
    </source>
</evidence>
<dbReference type="Pfam" id="PF00912">
    <property type="entry name" value="Transgly"/>
    <property type="match status" value="1"/>
</dbReference>
<dbReference type="EMBL" id="CP001821">
    <property type="protein sequence ID" value="ACZ32356.1"/>
    <property type="molecule type" value="Genomic_DNA"/>
</dbReference>
<dbReference type="Pfam" id="PF03793">
    <property type="entry name" value="PASTA"/>
    <property type="match status" value="1"/>
</dbReference>
<feature type="region of interest" description="Disordered" evidence="14">
    <location>
        <begin position="667"/>
        <end position="712"/>
    </location>
</feature>
<dbReference type="eggNOG" id="COG0744">
    <property type="taxonomic scope" value="Bacteria"/>
</dbReference>
<evidence type="ECO:0000256" key="1">
    <source>
        <dbReference type="ARBA" id="ARBA00007090"/>
    </source>
</evidence>
<dbReference type="eggNOG" id="COG2815">
    <property type="taxonomic scope" value="Bacteria"/>
</dbReference>
<evidence type="ECO:0000256" key="3">
    <source>
        <dbReference type="ARBA" id="ARBA00022645"/>
    </source>
</evidence>
<evidence type="ECO:0000256" key="9">
    <source>
        <dbReference type="ARBA" id="ARBA00022984"/>
    </source>
</evidence>
<keyword evidence="5" id="KW-0328">Glycosyltransferase</keyword>
<organism evidence="16 17">
    <name type="scientific">Xylanimonas cellulosilytica (strain DSM 15894 / JCM 12276 / CECT 5975 / KCTC 9989 / LMG 20990 / NBRC 107835 / XIL07)</name>
    <dbReference type="NCBI Taxonomy" id="446471"/>
    <lineage>
        <taxon>Bacteria</taxon>
        <taxon>Bacillati</taxon>
        <taxon>Actinomycetota</taxon>
        <taxon>Actinomycetes</taxon>
        <taxon>Micrococcales</taxon>
        <taxon>Promicromonosporaceae</taxon>
        <taxon>Xylanimonas</taxon>
    </lineage>
</organism>
<dbReference type="HOGENOM" id="CLU_006354_6_2_11"/>
<comment type="catalytic activity">
    <reaction evidence="13">
        <text>[GlcNAc-(1-&gt;4)-Mur2Ac(oyl-L-Ala-gamma-D-Glu-L-Lys-D-Ala-D-Ala)](n)-di-trans,octa-cis-undecaprenyl diphosphate + beta-D-GlcNAc-(1-&gt;4)-Mur2Ac(oyl-L-Ala-gamma-D-Glu-L-Lys-D-Ala-D-Ala)-di-trans,octa-cis-undecaprenyl diphosphate = [GlcNAc-(1-&gt;4)-Mur2Ac(oyl-L-Ala-gamma-D-Glu-L-Lys-D-Ala-D-Ala)](n+1)-di-trans,octa-cis-undecaprenyl diphosphate + di-trans,octa-cis-undecaprenyl diphosphate + H(+)</text>
        <dbReference type="Rhea" id="RHEA:23708"/>
        <dbReference type="Rhea" id="RHEA-COMP:9602"/>
        <dbReference type="Rhea" id="RHEA-COMP:9603"/>
        <dbReference type="ChEBI" id="CHEBI:15378"/>
        <dbReference type="ChEBI" id="CHEBI:58405"/>
        <dbReference type="ChEBI" id="CHEBI:60033"/>
        <dbReference type="ChEBI" id="CHEBI:78435"/>
        <dbReference type="EC" id="2.4.99.28"/>
    </reaction>
</comment>
<dbReference type="InterPro" id="IPR005543">
    <property type="entry name" value="PASTA_dom"/>
</dbReference>
<evidence type="ECO:0000256" key="6">
    <source>
        <dbReference type="ARBA" id="ARBA00022679"/>
    </source>
</evidence>
<evidence type="ECO:0000313" key="16">
    <source>
        <dbReference type="EMBL" id="ACZ32356.1"/>
    </source>
</evidence>
<keyword evidence="4" id="KW-0645">Protease</keyword>
<dbReference type="GO" id="GO:0008658">
    <property type="term" value="F:penicillin binding"/>
    <property type="evidence" value="ECO:0007669"/>
    <property type="project" value="InterPro"/>
</dbReference>
<dbReference type="GO" id="GO:0071555">
    <property type="term" value="P:cell wall organization"/>
    <property type="evidence" value="ECO:0007669"/>
    <property type="project" value="UniProtKB-KW"/>
</dbReference>
<dbReference type="InterPro" id="IPR001264">
    <property type="entry name" value="Glyco_trans_51"/>
</dbReference>
<evidence type="ECO:0000256" key="11">
    <source>
        <dbReference type="ARBA" id="ARBA00023316"/>
    </source>
</evidence>
<dbReference type="GO" id="GO:0008955">
    <property type="term" value="F:peptidoglycan glycosyltransferase activity"/>
    <property type="evidence" value="ECO:0007669"/>
    <property type="project" value="UniProtKB-EC"/>
</dbReference>
<dbReference type="GO" id="GO:0009002">
    <property type="term" value="F:serine-type D-Ala-D-Ala carboxypeptidase activity"/>
    <property type="evidence" value="ECO:0007669"/>
    <property type="project" value="UniProtKB-EC"/>
</dbReference>
<dbReference type="FunFam" id="1.10.3810.10:FF:000001">
    <property type="entry name" value="Penicillin-binding protein 1A"/>
    <property type="match status" value="1"/>
</dbReference>
<dbReference type="AlphaFoldDB" id="D1BRU0"/>
<dbReference type="GO" id="GO:0030288">
    <property type="term" value="C:outer membrane-bounded periplasmic space"/>
    <property type="evidence" value="ECO:0007669"/>
    <property type="project" value="TreeGrafter"/>
</dbReference>
<evidence type="ECO:0000256" key="5">
    <source>
        <dbReference type="ARBA" id="ARBA00022676"/>
    </source>
</evidence>
<dbReference type="Gene3D" id="3.40.710.10">
    <property type="entry name" value="DD-peptidase/beta-lactamase superfamily"/>
    <property type="match status" value="1"/>
</dbReference>
<evidence type="ECO:0000256" key="13">
    <source>
        <dbReference type="ARBA" id="ARBA00049902"/>
    </source>
</evidence>
<dbReference type="InterPro" id="IPR012338">
    <property type="entry name" value="Beta-lactam/transpept-like"/>
</dbReference>
<dbReference type="InterPro" id="IPR001460">
    <property type="entry name" value="PCN-bd_Tpept"/>
</dbReference>
<feature type="compositionally biased region" description="Acidic residues" evidence="14">
    <location>
        <begin position="681"/>
        <end position="696"/>
    </location>
</feature>
<sequence>MAATGSARRPAKGARRFFNYPRRGKGPIHRWIPSWRVVVGAFLGFFALGAGVAVAAYASTAIPEGLDSINNQVTTIYYSDGVTELTTIQNETRIKVGLANLPPYVADAVIASEDSTFRTNSGVDPRGLARALWTNLTTGARQGGSTLTQQYVERTLTDSETSYLGKVREMIIAVKVTRSVPKDEILQSYLNTIYWGRNVNGIGAAAQAYFAKPAEELTLSEAALLAGIIPSPNRWDPGVNVDQAERRWNRVLNRMLDQGLISAAERAEAVFPEHFMPRPEPSNSLGGQTGYIVRMIENEIGDMEPFRDDRLRTRGLKIVTTIDKPLQDQAAAIAATAYEGDNPADPRLRIGLVSMDPATGELRAVYGGTDYIAKEAPGGQFNFAMQGGAQGGSTFKPFTLLGALEDGHQLNERFDGQSQMPLPGWGDGKGPRNFNGINYYNLDLVEATAESVNSVYAQLNMAIGPQRLVDVAHELGIPDPVKDPANPTQKEKLTPGWIDANNANVLGTATVRPVDLATAYATLANGGSRVTPHVVRQVTDLEESLIYTGPTNPTRTSFDPNNIAAVTYALTHVVTDGSGRTAQELNRPVAGKTGTSNDNKSAWFAGYVPQMVTVVGLMQEDESGNVVDISPFGQWAGKTITGSTFPVRAWTDFMKVALDGAPVMEFPAYTPPRPLPSPTPSEEETPTDEPTEEAEPVDPQAGWAEVPRNLTGRDIAKVTQTLEKLGLKVRPSPVDSDQRKGTVLAVSGEGSTVPPGSTITVDVSTGRSASGGEDPTPDPTPEDTSTPEPSETATQEPSPDPTQSPPADAADPALPGLPVVPGTDD</sequence>
<dbReference type="Gene3D" id="3.30.10.20">
    <property type="match status" value="1"/>
</dbReference>
<reference evidence="16 17" key="2">
    <citation type="journal article" date="2010" name="Stand. Genomic Sci.">
        <title>Complete genome sequence of Xylanimonas cellulosilytica type strain (XIL07).</title>
        <authorList>
            <person name="Foster B."/>
            <person name="Pukall R."/>
            <person name="Abt B."/>
            <person name="Nolan M."/>
            <person name="Glavina Del Rio T."/>
            <person name="Chen F."/>
            <person name="Lucas S."/>
            <person name="Tice H."/>
            <person name="Pitluck S."/>
            <person name="Cheng J.-F."/>
            <person name="Chertkov O."/>
            <person name="Brettin T."/>
            <person name="Han C."/>
            <person name="Detter J.C."/>
            <person name="Bruce D."/>
            <person name="Goodwin L."/>
            <person name="Ivanova N."/>
            <person name="Mavromatis K."/>
            <person name="Pati A."/>
            <person name="Mikhailova N."/>
            <person name="Chen A."/>
            <person name="Palaniappan K."/>
            <person name="Land M."/>
            <person name="Hauser L."/>
            <person name="Chang Y.-J."/>
            <person name="Jeffries C.D."/>
            <person name="Chain P."/>
            <person name="Rohde M."/>
            <person name="Goeker M."/>
            <person name="Bristow J."/>
            <person name="Eisen J.A."/>
            <person name="Markowitz V."/>
            <person name="Hugenholtz P."/>
            <person name="Kyrpides N.C."/>
            <person name="Klenk H.-P."/>
            <person name="Lapidus A."/>
        </authorList>
    </citation>
    <scope>NUCLEOTIDE SEQUENCE [LARGE SCALE GENOMIC DNA]</scope>
    <source>
        <strain evidence="17">DSM 15894 / CECT 5975 / LMG 20990 / XIL07</strain>
    </source>
</reference>
<keyword evidence="9" id="KW-0573">Peptidoglycan synthesis</keyword>
<keyword evidence="7" id="KW-0378">Hydrolase</keyword>
<evidence type="ECO:0000256" key="7">
    <source>
        <dbReference type="ARBA" id="ARBA00022801"/>
    </source>
</evidence>
<feature type="compositionally biased region" description="Low complexity" evidence="14">
    <location>
        <begin position="805"/>
        <end position="825"/>
    </location>
</feature>
<keyword evidence="6 16" id="KW-0808">Transferase</keyword>
<dbReference type="PANTHER" id="PTHR32282">
    <property type="entry name" value="BINDING PROTEIN TRANSPEPTIDASE, PUTATIVE-RELATED"/>
    <property type="match status" value="1"/>
</dbReference>
<dbReference type="KEGG" id="xce:Xcel_3357"/>
<comment type="similarity">
    <text evidence="2">In the N-terminal section; belongs to the glycosyltransferase 51 family.</text>
</comment>
<keyword evidence="3" id="KW-0121">Carboxypeptidase</keyword>